<evidence type="ECO:0000313" key="9">
    <source>
        <dbReference type="Proteomes" id="UP000781958"/>
    </source>
</evidence>
<comment type="function">
    <text evidence="6">Membrane-associated protein that warps the membrane surface to access and bind aromatic isoprenes with high specificity, including ubiquinone (CoQ) isoprene intermediates and presents them directly to COQ7, therefore facilitating the COQ7-mediated hydroxylase step. Participates in the biosynthesis of coenzyme Q, also named ubiquinone, an essential lipid-soluble electron transporter for aerobic cellular respiration.</text>
</comment>
<dbReference type="EMBL" id="JAGINP010000005">
    <property type="protein sequence ID" value="MBP2292129.1"/>
    <property type="molecule type" value="Genomic_DNA"/>
</dbReference>
<organism evidence="8 9">
    <name type="scientific">Azospirillum rugosum</name>
    <dbReference type="NCBI Taxonomy" id="416170"/>
    <lineage>
        <taxon>Bacteria</taxon>
        <taxon>Pseudomonadati</taxon>
        <taxon>Pseudomonadota</taxon>
        <taxon>Alphaproteobacteria</taxon>
        <taxon>Rhodospirillales</taxon>
        <taxon>Azospirillaceae</taxon>
        <taxon>Azospirillum</taxon>
    </lineage>
</organism>
<feature type="domain" description="COQ9 C-terminal" evidence="7">
    <location>
        <begin position="121"/>
        <end position="189"/>
    </location>
</feature>
<dbReference type="InterPro" id="IPR013718">
    <property type="entry name" value="COQ9_C"/>
</dbReference>
<gene>
    <name evidence="8" type="ORF">J2851_001890</name>
</gene>
<keyword evidence="4" id="KW-0809">Transit peptide</keyword>
<dbReference type="PANTHER" id="PTHR21427">
    <property type="entry name" value="UBIQUINONE BIOSYNTHESIS PROTEIN COQ9, MITOCHONDRIAL"/>
    <property type="match status" value="1"/>
</dbReference>
<proteinExistence type="inferred from homology"/>
<dbReference type="Gene3D" id="1.10.357.10">
    <property type="entry name" value="Tetracycline Repressor, domain 2"/>
    <property type="match status" value="1"/>
</dbReference>
<keyword evidence="9" id="KW-1185">Reference proteome</keyword>
<evidence type="ECO:0000259" key="7">
    <source>
        <dbReference type="Pfam" id="PF08511"/>
    </source>
</evidence>
<dbReference type="PANTHER" id="PTHR21427:SF19">
    <property type="entry name" value="UBIQUINONE BIOSYNTHESIS PROTEIN COQ9, MITOCHONDRIAL"/>
    <property type="match status" value="1"/>
</dbReference>
<keyword evidence="3" id="KW-0831">Ubiquinone biosynthesis</keyword>
<comment type="caution">
    <text evidence="8">The sequence shown here is derived from an EMBL/GenBank/DDBJ whole genome shotgun (WGS) entry which is preliminary data.</text>
</comment>
<reference evidence="8 9" key="1">
    <citation type="submission" date="2021-03" db="EMBL/GenBank/DDBJ databases">
        <title>Genomic Encyclopedia of Type Strains, Phase III (KMG-III): the genomes of soil and plant-associated and newly described type strains.</title>
        <authorList>
            <person name="Whitman W."/>
        </authorList>
    </citation>
    <scope>NUCLEOTIDE SEQUENCE [LARGE SCALE GENOMIC DNA]</scope>
    <source>
        <strain evidence="8 9">IMMIB AFH-6</strain>
    </source>
</reference>
<keyword evidence="5" id="KW-0446">Lipid-binding</keyword>
<evidence type="ECO:0000256" key="1">
    <source>
        <dbReference type="ARBA" id="ARBA00004749"/>
    </source>
</evidence>
<accession>A0ABS4SIT3</accession>
<evidence type="ECO:0000256" key="6">
    <source>
        <dbReference type="ARBA" id="ARBA00058104"/>
    </source>
</evidence>
<evidence type="ECO:0000313" key="8">
    <source>
        <dbReference type="EMBL" id="MBP2292129.1"/>
    </source>
</evidence>
<evidence type="ECO:0000256" key="5">
    <source>
        <dbReference type="ARBA" id="ARBA00023121"/>
    </source>
</evidence>
<dbReference type="InterPro" id="IPR012762">
    <property type="entry name" value="Ubiq_biosynth_COQ9"/>
</dbReference>
<dbReference type="NCBIfam" id="TIGR02396">
    <property type="entry name" value="diverge_rpsU"/>
    <property type="match status" value="1"/>
</dbReference>
<protein>
    <submittedName>
        <fullName evidence="8">Ubiquinone biosynthesis protein COQ9</fullName>
    </submittedName>
</protein>
<evidence type="ECO:0000256" key="4">
    <source>
        <dbReference type="ARBA" id="ARBA00022946"/>
    </source>
</evidence>
<keyword evidence="8" id="KW-0830">Ubiquinone</keyword>
<name>A0ABS4SIT3_9PROT</name>
<evidence type="ECO:0000256" key="3">
    <source>
        <dbReference type="ARBA" id="ARBA00022688"/>
    </source>
</evidence>
<comment type="similarity">
    <text evidence="2">Belongs to the COQ9 family.</text>
</comment>
<dbReference type="Pfam" id="PF08511">
    <property type="entry name" value="COQ9"/>
    <property type="match status" value="1"/>
</dbReference>
<comment type="pathway">
    <text evidence="1">Cofactor biosynthesis; ubiquinone biosynthesis.</text>
</comment>
<sequence length="236" mass="26625">MDAALDMDVVRDDILVSTLPNIVFDGWSMTALRDGAQMAGYDTATMHRAFPGGIPELVEHFGVWTDRRMLAEMDQHPLPDMKVRDRIALAIRTHFEVLEPHLEAKRRLIAYLAMPQNLGLGLRMLYRTVDAMWFAAGDTATDFNHYTKRATLGAVLSSATFYWLDDRSEGHVETWAFIDRRLDDVMNMGKAMSAMGRAGRLLSHLPSPMRFARQIRQRSGTVKAAESATTHMAENI</sequence>
<dbReference type="Proteomes" id="UP000781958">
    <property type="component" value="Unassembled WGS sequence"/>
</dbReference>
<evidence type="ECO:0000256" key="2">
    <source>
        <dbReference type="ARBA" id="ARBA00010766"/>
    </source>
</evidence>
<dbReference type="RefSeq" id="WP_209765949.1">
    <property type="nucleotide sequence ID" value="NZ_JAGINP010000005.1"/>
</dbReference>